<keyword evidence="3 6" id="KW-0963">Cytoplasm</keyword>
<dbReference type="GO" id="GO:0071973">
    <property type="term" value="P:bacterial-type flagellum-dependent cell motility"/>
    <property type="evidence" value="ECO:0007669"/>
    <property type="project" value="TreeGrafter"/>
</dbReference>
<evidence type="ECO:0000256" key="1">
    <source>
        <dbReference type="ARBA" id="ARBA00004514"/>
    </source>
</evidence>
<keyword evidence="7" id="KW-0966">Cell projection</keyword>
<evidence type="ECO:0000256" key="5">
    <source>
        <dbReference type="ARBA" id="ARBA00023186"/>
    </source>
</evidence>
<name>A0AAV3TZG0_9ALTE</name>
<dbReference type="InterPro" id="IPR003713">
    <property type="entry name" value="FliS"/>
</dbReference>
<evidence type="ECO:0000313" key="8">
    <source>
        <dbReference type="Proteomes" id="UP001409585"/>
    </source>
</evidence>
<organism evidence="7 8">
    <name type="scientific">Halioxenophilus aromaticivorans</name>
    <dbReference type="NCBI Taxonomy" id="1306992"/>
    <lineage>
        <taxon>Bacteria</taxon>
        <taxon>Pseudomonadati</taxon>
        <taxon>Pseudomonadota</taxon>
        <taxon>Gammaproteobacteria</taxon>
        <taxon>Alteromonadales</taxon>
        <taxon>Alteromonadaceae</taxon>
        <taxon>Halioxenophilus</taxon>
    </lineage>
</organism>
<dbReference type="Proteomes" id="UP001409585">
    <property type="component" value="Unassembled WGS sequence"/>
</dbReference>
<dbReference type="AlphaFoldDB" id="A0AAV3TZG0"/>
<sequence length="128" mass="14280">MNYSQALNQYQQVKVQTSVEDATPHRLIELLLQGFSARVGEARVAMVNQKTEIKGEKISKALDILSGLRGSLDFDTGEEIAVKLDDLYDYMGRQLVSANVNNDVETCDEVIELMAVIQSAWTEIREAS</sequence>
<dbReference type="Gene3D" id="1.20.120.340">
    <property type="entry name" value="Flagellar protein FliS"/>
    <property type="match status" value="1"/>
</dbReference>
<keyword evidence="7" id="KW-0282">Flagellum</keyword>
<dbReference type="InterPro" id="IPR036584">
    <property type="entry name" value="FliS_sf"/>
</dbReference>
<proteinExistence type="inferred from homology"/>
<dbReference type="Pfam" id="PF02561">
    <property type="entry name" value="FliS"/>
    <property type="match status" value="1"/>
</dbReference>
<keyword evidence="8" id="KW-1185">Reference proteome</keyword>
<evidence type="ECO:0000256" key="3">
    <source>
        <dbReference type="ARBA" id="ARBA00022490"/>
    </source>
</evidence>
<comment type="subcellular location">
    <subcellularLocation>
        <location evidence="1 6">Cytoplasm</location>
        <location evidence="1 6">Cytosol</location>
    </subcellularLocation>
</comment>
<comment type="similarity">
    <text evidence="2 6">Belongs to the FliS family.</text>
</comment>
<dbReference type="SUPFAM" id="SSF101116">
    <property type="entry name" value="Flagellar export chaperone FliS"/>
    <property type="match status" value="1"/>
</dbReference>
<protein>
    <recommendedName>
        <fullName evidence="6">Flagellar secretion chaperone FliS</fullName>
    </recommendedName>
</protein>
<accession>A0AAV3TZG0</accession>
<dbReference type="CDD" id="cd16098">
    <property type="entry name" value="FliS"/>
    <property type="match status" value="1"/>
</dbReference>
<gene>
    <name evidence="7" type="primary">fliS</name>
    <name evidence="7" type="ORF">GCM10025791_12820</name>
</gene>
<comment type="caution">
    <text evidence="7">The sequence shown here is derived from an EMBL/GenBank/DDBJ whole genome shotgun (WGS) entry which is preliminary data.</text>
</comment>
<keyword evidence="5" id="KW-0143">Chaperone</keyword>
<evidence type="ECO:0000256" key="6">
    <source>
        <dbReference type="PIRNR" id="PIRNR039090"/>
    </source>
</evidence>
<dbReference type="PIRSF" id="PIRSF039090">
    <property type="entry name" value="Flis"/>
    <property type="match status" value="1"/>
</dbReference>
<dbReference type="RefSeq" id="WP_345418821.1">
    <property type="nucleotide sequence ID" value="NZ_AP031496.1"/>
</dbReference>
<dbReference type="NCBIfam" id="TIGR00208">
    <property type="entry name" value="fliS"/>
    <property type="match status" value="1"/>
</dbReference>
<evidence type="ECO:0000256" key="2">
    <source>
        <dbReference type="ARBA" id="ARBA00008787"/>
    </source>
</evidence>
<keyword evidence="7" id="KW-0969">Cilium</keyword>
<evidence type="ECO:0000313" key="7">
    <source>
        <dbReference type="EMBL" id="GAA4936547.1"/>
    </source>
</evidence>
<dbReference type="GO" id="GO:0044780">
    <property type="term" value="P:bacterial-type flagellum assembly"/>
    <property type="evidence" value="ECO:0007669"/>
    <property type="project" value="InterPro"/>
</dbReference>
<evidence type="ECO:0000256" key="4">
    <source>
        <dbReference type="ARBA" id="ARBA00022795"/>
    </source>
</evidence>
<dbReference type="GO" id="GO:0005829">
    <property type="term" value="C:cytosol"/>
    <property type="evidence" value="ECO:0007669"/>
    <property type="project" value="UniProtKB-SubCell"/>
</dbReference>
<dbReference type="PANTHER" id="PTHR34773:SF1">
    <property type="entry name" value="FLAGELLAR SECRETION CHAPERONE FLIS"/>
    <property type="match status" value="1"/>
</dbReference>
<dbReference type="EMBL" id="BAABLX010000007">
    <property type="protein sequence ID" value="GAA4936547.1"/>
    <property type="molecule type" value="Genomic_DNA"/>
</dbReference>
<keyword evidence="4 6" id="KW-1005">Bacterial flagellum biogenesis</keyword>
<reference evidence="8" key="1">
    <citation type="journal article" date="2019" name="Int. J. Syst. Evol. Microbiol.">
        <title>The Global Catalogue of Microorganisms (GCM) 10K type strain sequencing project: providing services to taxonomists for standard genome sequencing and annotation.</title>
        <authorList>
            <consortium name="The Broad Institute Genomics Platform"/>
            <consortium name="The Broad Institute Genome Sequencing Center for Infectious Disease"/>
            <person name="Wu L."/>
            <person name="Ma J."/>
        </authorList>
    </citation>
    <scope>NUCLEOTIDE SEQUENCE [LARGE SCALE GENOMIC DNA]</scope>
    <source>
        <strain evidence="8">JCM 19134</strain>
    </source>
</reference>
<dbReference type="PANTHER" id="PTHR34773">
    <property type="entry name" value="FLAGELLAR SECRETION CHAPERONE FLIS"/>
    <property type="match status" value="1"/>
</dbReference>